<dbReference type="EMBL" id="UINC01001154">
    <property type="protein sequence ID" value="SUZ72677.1"/>
    <property type="molecule type" value="Genomic_DNA"/>
</dbReference>
<dbReference type="InterPro" id="IPR036397">
    <property type="entry name" value="RNaseH_sf"/>
</dbReference>
<dbReference type="Pfam" id="PF00570">
    <property type="entry name" value="HRDC"/>
    <property type="match status" value="1"/>
</dbReference>
<dbReference type="GO" id="GO:0000166">
    <property type="term" value="F:nucleotide binding"/>
    <property type="evidence" value="ECO:0007669"/>
    <property type="project" value="InterPro"/>
</dbReference>
<name>A0A381Q3I4_9ZZZZ</name>
<feature type="non-terminal residue" evidence="2">
    <location>
        <position position="1"/>
    </location>
</feature>
<dbReference type="AlphaFoldDB" id="A0A381Q3I4"/>
<dbReference type="InterPro" id="IPR010997">
    <property type="entry name" value="HRDC-like_sf"/>
</dbReference>
<dbReference type="GO" id="GO:0008408">
    <property type="term" value="F:3'-5' exonuclease activity"/>
    <property type="evidence" value="ECO:0007669"/>
    <property type="project" value="InterPro"/>
</dbReference>
<dbReference type="Gene3D" id="1.10.150.80">
    <property type="entry name" value="HRDC domain"/>
    <property type="match status" value="1"/>
</dbReference>
<dbReference type="GO" id="GO:0006139">
    <property type="term" value="P:nucleobase-containing compound metabolic process"/>
    <property type="evidence" value="ECO:0007669"/>
    <property type="project" value="InterPro"/>
</dbReference>
<evidence type="ECO:0000259" key="1">
    <source>
        <dbReference type="PROSITE" id="PS50967"/>
    </source>
</evidence>
<gene>
    <name evidence="2" type="ORF">METZ01_LOCUS25531</name>
</gene>
<feature type="domain" description="HRDC" evidence="1">
    <location>
        <begin position="181"/>
        <end position="262"/>
    </location>
</feature>
<protein>
    <recommendedName>
        <fullName evidence="1">HRDC domain-containing protein</fullName>
    </recommendedName>
</protein>
<dbReference type="SMART" id="SM00474">
    <property type="entry name" value="35EXOc"/>
    <property type="match status" value="1"/>
</dbReference>
<dbReference type="CDD" id="cd06142">
    <property type="entry name" value="RNaseD_exo"/>
    <property type="match status" value="1"/>
</dbReference>
<dbReference type="InterPro" id="IPR002562">
    <property type="entry name" value="3'-5'_exonuclease_dom"/>
</dbReference>
<dbReference type="InterPro" id="IPR012337">
    <property type="entry name" value="RNaseH-like_sf"/>
</dbReference>
<accession>A0A381Q3I4</accession>
<dbReference type="Pfam" id="PF01612">
    <property type="entry name" value="DNA_pol_A_exo1"/>
    <property type="match status" value="1"/>
</dbReference>
<dbReference type="InterPro" id="IPR044876">
    <property type="entry name" value="HRDC_dom_sf"/>
</dbReference>
<reference evidence="2" key="1">
    <citation type="submission" date="2018-05" db="EMBL/GenBank/DDBJ databases">
        <authorList>
            <person name="Lanie J.A."/>
            <person name="Ng W.-L."/>
            <person name="Kazmierczak K.M."/>
            <person name="Andrzejewski T.M."/>
            <person name="Davidsen T.M."/>
            <person name="Wayne K.J."/>
            <person name="Tettelin H."/>
            <person name="Glass J.I."/>
            <person name="Rusch D."/>
            <person name="Podicherti R."/>
            <person name="Tsui H.-C.T."/>
            <person name="Winkler M.E."/>
        </authorList>
    </citation>
    <scope>NUCLEOTIDE SEQUENCE</scope>
</reference>
<dbReference type="Gene3D" id="3.30.420.10">
    <property type="entry name" value="Ribonuclease H-like superfamily/Ribonuclease H"/>
    <property type="match status" value="1"/>
</dbReference>
<dbReference type="InterPro" id="IPR051086">
    <property type="entry name" value="RNase_D-like"/>
</dbReference>
<sequence length="355" mass="38996">VDTEFHREKTYFPKVALVQVAWEEGLVLIDPLEVDLAPLADLLESDVVLVMHAAGQDLEVFDRVCGTAPHHLFDTQVAAGFTGLSSPSLTTLHERELGFHLPKGDRLTDWLARPLTASQLEYAASDVAHLLEIHDRLVRRLGDDGRLAWAEQECREMLDREHGRRNPDDAWQRIKEVRQLRGPARDVARSVAAWRERRAAQVDIPVRHVLPDMGLVAVAQRAPKEVEDLRGIRGLDGRHHKGAVASGIIEAVASVGNLPPLQPDRPRRNGGADIRAGVTLVSAWVSQLSRDLDLDPALVGTRSDIEALVRGDDDARMSTGWRHQVVGGQVGDLLSGRAALAFDGRGGLVLESRST</sequence>
<organism evidence="2">
    <name type="scientific">marine metagenome</name>
    <dbReference type="NCBI Taxonomy" id="408172"/>
    <lineage>
        <taxon>unclassified sequences</taxon>
        <taxon>metagenomes</taxon>
        <taxon>ecological metagenomes</taxon>
    </lineage>
</organism>
<dbReference type="PROSITE" id="PS50967">
    <property type="entry name" value="HRDC"/>
    <property type="match status" value="1"/>
</dbReference>
<dbReference type="SUPFAM" id="SSF47819">
    <property type="entry name" value="HRDC-like"/>
    <property type="match status" value="2"/>
</dbReference>
<dbReference type="PANTHER" id="PTHR47649">
    <property type="entry name" value="RIBONUCLEASE D"/>
    <property type="match status" value="1"/>
</dbReference>
<dbReference type="InterPro" id="IPR002121">
    <property type="entry name" value="HRDC_dom"/>
</dbReference>
<dbReference type="SUPFAM" id="SSF53098">
    <property type="entry name" value="Ribonuclease H-like"/>
    <property type="match status" value="1"/>
</dbReference>
<dbReference type="PANTHER" id="PTHR47649:SF1">
    <property type="entry name" value="RIBONUCLEASE D"/>
    <property type="match status" value="1"/>
</dbReference>
<dbReference type="GO" id="GO:0003676">
    <property type="term" value="F:nucleic acid binding"/>
    <property type="evidence" value="ECO:0007669"/>
    <property type="project" value="InterPro"/>
</dbReference>
<evidence type="ECO:0000313" key="2">
    <source>
        <dbReference type="EMBL" id="SUZ72677.1"/>
    </source>
</evidence>
<proteinExistence type="predicted"/>